<dbReference type="EMBL" id="CP093442">
    <property type="protein sequence ID" value="UOF01076.1"/>
    <property type="molecule type" value="Genomic_DNA"/>
</dbReference>
<dbReference type="CDD" id="cd00063">
    <property type="entry name" value="FN3"/>
    <property type="match status" value="1"/>
</dbReference>
<evidence type="ECO:0000313" key="2">
    <source>
        <dbReference type="EMBL" id="UOF01076.1"/>
    </source>
</evidence>
<proteinExistence type="predicted"/>
<evidence type="ECO:0008006" key="4">
    <source>
        <dbReference type="Google" id="ProtNLM"/>
    </source>
</evidence>
<evidence type="ECO:0000256" key="1">
    <source>
        <dbReference type="SAM" id="SignalP"/>
    </source>
</evidence>
<evidence type="ECO:0000313" key="3">
    <source>
        <dbReference type="Proteomes" id="UP000830116"/>
    </source>
</evidence>
<sequence>MGKSLIILAVAFSLTAQAKNNSTDVRYKRGLLKGISCSFKGIKTETPANVGTFDFADPDESVCVPFFSAPSSQPENGLLGKLFLKTPAMPAKSTALDYYNHGQRLDQNLYFFDVNVPTRPFTDGFVTQSGQQLVDAQGNKLVENFGIEYTSVLQLGADDKEGMYELASISDDGARVFIKEGDKWNEIINNDGNHPTRLACGFRSIELTKQSKIPLKILYFQGPRYHVANVLIWKHKPNAKAKDWKDQAGKAFCGMTSNSFFGSEVHKKRISVMDILEKMGWKAISTANFKMPEQKQNPCTVEDLVISDYQMTNLNIPNATLTWKTNLPATSQIRIVNLYTGEEAFLTEDKTLVNEHTADISGLQSGVYYLVQAISKDAHGRSIRSGFIEIYP</sequence>
<feature type="chain" id="PRO_5045385680" description="PA14 domain-containing protein" evidence="1">
    <location>
        <begin position="19"/>
        <end position="392"/>
    </location>
</feature>
<keyword evidence="1" id="KW-0732">Signal</keyword>
<name>A0ABY4CBJ4_9BACT</name>
<gene>
    <name evidence="2" type="ORF">MNR06_15350</name>
</gene>
<feature type="signal peptide" evidence="1">
    <location>
        <begin position="1"/>
        <end position="18"/>
    </location>
</feature>
<dbReference type="Proteomes" id="UP000830116">
    <property type="component" value="Chromosome"/>
</dbReference>
<reference evidence="2" key="1">
    <citation type="submission" date="2022-03" db="EMBL/GenBank/DDBJ databases">
        <title>Genome Identification and Characterization of new species Bdellovibrio reynosense LBG001 sp. nov. from a Mexico soil sample.</title>
        <authorList>
            <person name="Camilli A."/>
            <person name="Ajao Y."/>
            <person name="Guo X."/>
        </authorList>
    </citation>
    <scope>NUCLEOTIDE SEQUENCE</scope>
    <source>
        <strain evidence="2">LBG001</strain>
    </source>
</reference>
<dbReference type="RefSeq" id="WP_243537329.1">
    <property type="nucleotide sequence ID" value="NZ_CP093442.1"/>
</dbReference>
<dbReference type="SUPFAM" id="SSF49265">
    <property type="entry name" value="Fibronectin type III"/>
    <property type="match status" value="1"/>
</dbReference>
<protein>
    <recommendedName>
        <fullName evidence="4">PA14 domain-containing protein</fullName>
    </recommendedName>
</protein>
<dbReference type="InterPro" id="IPR036116">
    <property type="entry name" value="FN3_sf"/>
</dbReference>
<accession>A0ABY4CBJ4</accession>
<dbReference type="InterPro" id="IPR003961">
    <property type="entry name" value="FN3_dom"/>
</dbReference>
<organism evidence="2 3">
    <name type="scientific">Bdellovibrio reynosensis</name>
    <dbReference type="NCBI Taxonomy" id="2835041"/>
    <lineage>
        <taxon>Bacteria</taxon>
        <taxon>Pseudomonadati</taxon>
        <taxon>Bdellovibrionota</taxon>
        <taxon>Bdellovibrionia</taxon>
        <taxon>Bdellovibrionales</taxon>
        <taxon>Pseudobdellovibrionaceae</taxon>
        <taxon>Bdellovibrio</taxon>
    </lineage>
</organism>
<keyword evidence="3" id="KW-1185">Reference proteome</keyword>